<dbReference type="InterPro" id="IPR004330">
    <property type="entry name" value="FAR1_DNA_bnd_dom"/>
</dbReference>
<accession>A0A0K9NRW6</accession>
<name>A0A0K9NRW6_ZOSMR</name>
<reference evidence="3" key="1">
    <citation type="journal article" date="2016" name="Nature">
        <title>The genome of the seagrass Zostera marina reveals angiosperm adaptation to the sea.</title>
        <authorList>
            <person name="Olsen J.L."/>
            <person name="Rouze P."/>
            <person name="Verhelst B."/>
            <person name="Lin Y.-C."/>
            <person name="Bayer T."/>
            <person name="Collen J."/>
            <person name="Dattolo E."/>
            <person name="De Paoli E."/>
            <person name="Dittami S."/>
            <person name="Maumus F."/>
            <person name="Michel G."/>
            <person name="Kersting A."/>
            <person name="Lauritano C."/>
            <person name="Lohaus R."/>
            <person name="Toepel M."/>
            <person name="Tonon T."/>
            <person name="Vanneste K."/>
            <person name="Amirebrahimi M."/>
            <person name="Brakel J."/>
            <person name="Bostroem C."/>
            <person name="Chovatia M."/>
            <person name="Grimwood J."/>
            <person name="Jenkins J.W."/>
            <person name="Jueterbock A."/>
            <person name="Mraz A."/>
            <person name="Stam W.T."/>
            <person name="Tice H."/>
            <person name="Bornberg-Bauer E."/>
            <person name="Green P.J."/>
            <person name="Pearson G.A."/>
            <person name="Procaccini G."/>
            <person name="Duarte C.M."/>
            <person name="Schmutz J."/>
            <person name="Reusch T.B.H."/>
            <person name="Van de Peer Y."/>
        </authorList>
    </citation>
    <scope>NUCLEOTIDE SEQUENCE [LARGE SCALE GENOMIC DNA]</scope>
    <source>
        <strain evidence="3">cv. Finnish</strain>
    </source>
</reference>
<dbReference type="EMBL" id="LFYR01001770">
    <property type="protein sequence ID" value="KMZ59516.1"/>
    <property type="molecule type" value="Genomic_DNA"/>
</dbReference>
<evidence type="ECO:0000259" key="1">
    <source>
        <dbReference type="Pfam" id="PF03101"/>
    </source>
</evidence>
<keyword evidence="3" id="KW-1185">Reference proteome</keyword>
<dbReference type="Proteomes" id="UP000036987">
    <property type="component" value="Unassembled WGS sequence"/>
</dbReference>
<feature type="domain" description="FAR1" evidence="1">
    <location>
        <begin position="52"/>
        <end position="146"/>
    </location>
</feature>
<dbReference type="Pfam" id="PF03101">
    <property type="entry name" value="FAR1"/>
    <property type="match status" value="1"/>
</dbReference>
<gene>
    <name evidence="2" type="ORF">ZOSMA_67G00070</name>
</gene>
<comment type="caution">
    <text evidence="2">The sequence shown here is derived from an EMBL/GenBank/DDBJ whole genome shotgun (WGS) entry which is preliminary data.</text>
</comment>
<sequence>MLAISDGAHSENIPATVKSVPIGQLSMVDSTKIESTVPYIGQSFDSVDEGEQFYFKYAHHKGFNVRKGSTVRKNNELKKRLLYCCKQGLSATKIPLHANLSNSSKKPRKIRNPRTGCEASITLKLNEKTGKWNVHHFNEVHNHDLIISSKQGFVIIKKEVPTHCRNLIHDMETTNNSPAQKERGVSSELCKLYSRYSNLANVSKDAEVDAMNYLLEGIEYLEQKHEQPKGKEVKNN</sequence>
<evidence type="ECO:0000313" key="3">
    <source>
        <dbReference type="Proteomes" id="UP000036987"/>
    </source>
</evidence>
<dbReference type="PANTHER" id="PTHR46328:SF30">
    <property type="entry name" value="OS04G0641500 PROTEIN"/>
    <property type="match status" value="1"/>
</dbReference>
<dbReference type="OrthoDB" id="751465at2759"/>
<protein>
    <recommendedName>
        <fullName evidence="1">FAR1 domain-containing protein</fullName>
    </recommendedName>
</protein>
<dbReference type="AlphaFoldDB" id="A0A0K9NRW6"/>
<evidence type="ECO:0000313" key="2">
    <source>
        <dbReference type="EMBL" id="KMZ59516.1"/>
    </source>
</evidence>
<dbReference type="PANTHER" id="PTHR46328">
    <property type="entry name" value="FAR-RED IMPAIRED RESPONSIVE (FAR1) FAMILY PROTEIN-RELATED"/>
    <property type="match status" value="1"/>
</dbReference>
<organism evidence="2 3">
    <name type="scientific">Zostera marina</name>
    <name type="common">Eelgrass</name>
    <dbReference type="NCBI Taxonomy" id="29655"/>
    <lineage>
        <taxon>Eukaryota</taxon>
        <taxon>Viridiplantae</taxon>
        <taxon>Streptophyta</taxon>
        <taxon>Embryophyta</taxon>
        <taxon>Tracheophyta</taxon>
        <taxon>Spermatophyta</taxon>
        <taxon>Magnoliopsida</taxon>
        <taxon>Liliopsida</taxon>
        <taxon>Zosteraceae</taxon>
        <taxon>Zostera</taxon>
    </lineage>
</organism>
<proteinExistence type="predicted"/>